<keyword evidence="3" id="KW-1185">Reference proteome</keyword>
<sequence length="42" mass="4331">MEPPGHAGPGADGGARAAGDRCRNLTGPARQMCYSARYGVRV</sequence>
<gene>
    <name evidence="2" type="ORF">FB563_4422</name>
</gene>
<accession>A0A542UJV5</accession>
<evidence type="ECO:0000313" key="3">
    <source>
        <dbReference type="Proteomes" id="UP000318103"/>
    </source>
</evidence>
<feature type="region of interest" description="Disordered" evidence="1">
    <location>
        <begin position="1"/>
        <end position="22"/>
    </location>
</feature>
<evidence type="ECO:0000256" key="1">
    <source>
        <dbReference type="SAM" id="MobiDB-lite"/>
    </source>
</evidence>
<dbReference type="RefSeq" id="WP_267888673.1">
    <property type="nucleotide sequence ID" value="NZ_JBPJFI010000001.1"/>
</dbReference>
<protein>
    <submittedName>
        <fullName evidence="2">Uncharacterized protein</fullName>
    </submittedName>
</protein>
<proteinExistence type="predicted"/>
<comment type="caution">
    <text evidence="2">The sequence shown here is derived from an EMBL/GenBank/DDBJ whole genome shotgun (WGS) entry which is preliminary data.</text>
</comment>
<dbReference type="Proteomes" id="UP000318103">
    <property type="component" value="Unassembled WGS sequence"/>
</dbReference>
<dbReference type="AlphaFoldDB" id="A0A542UJV5"/>
<organism evidence="2 3">
    <name type="scientific">Streptomyces puniciscabiei</name>
    <dbReference type="NCBI Taxonomy" id="164348"/>
    <lineage>
        <taxon>Bacteria</taxon>
        <taxon>Bacillati</taxon>
        <taxon>Actinomycetota</taxon>
        <taxon>Actinomycetes</taxon>
        <taxon>Kitasatosporales</taxon>
        <taxon>Streptomycetaceae</taxon>
        <taxon>Streptomyces</taxon>
    </lineage>
</organism>
<name>A0A542UJV5_9ACTN</name>
<reference evidence="2 3" key="1">
    <citation type="submission" date="2019-06" db="EMBL/GenBank/DDBJ databases">
        <title>Sequencing the genomes of 1000 actinobacteria strains.</title>
        <authorList>
            <person name="Klenk H.-P."/>
        </authorList>
    </citation>
    <scope>NUCLEOTIDE SEQUENCE [LARGE SCALE GENOMIC DNA]</scope>
    <source>
        <strain evidence="2 3">DSM 41929</strain>
    </source>
</reference>
<dbReference type="EMBL" id="VFNX01000001">
    <property type="protein sequence ID" value="TQK99352.1"/>
    <property type="molecule type" value="Genomic_DNA"/>
</dbReference>
<evidence type="ECO:0000313" key="2">
    <source>
        <dbReference type="EMBL" id="TQK99352.1"/>
    </source>
</evidence>